<proteinExistence type="predicted"/>
<evidence type="ECO:0000256" key="1">
    <source>
        <dbReference type="SAM" id="Phobius"/>
    </source>
</evidence>
<keyword evidence="1" id="KW-0812">Transmembrane</keyword>
<keyword evidence="1" id="KW-0472">Membrane</keyword>
<dbReference type="RefSeq" id="WP_353318129.1">
    <property type="nucleotide sequence ID" value="NZ_BAABVV010000036.1"/>
</dbReference>
<dbReference type="EMBL" id="BAABVV010000036">
    <property type="protein sequence ID" value="GAA6114564.1"/>
    <property type="molecule type" value="Genomic_DNA"/>
</dbReference>
<comment type="caution">
    <text evidence="2">The sequence shown here is derived from an EMBL/GenBank/DDBJ whole genome shotgun (WGS) entry which is preliminary data.</text>
</comment>
<evidence type="ECO:0000313" key="2">
    <source>
        <dbReference type="EMBL" id="GAA6114564.1"/>
    </source>
</evidence>
<protein>
    <submittedName>
        <fullName evidence="2">Uncharacterized protein</fullName>
    </submittedName>
</protein>
<feature type="transmembrane region" description="Helical" evidence="1">
    <location>
        <begin position="6"/>
        <end position="24"/>
    </location>
</feature>
<keyword evidence="3" id="KW-1185">Reference proteome</keyword>
<name>A0ABP9ZIC8_9LACO</name>
<gene>
    <name evidence="2" type="ORF">AP20H10_09270</name>
</gene>
<sequence>MKKLISAIVTIVVVLIAVFAFWMYRQSSFYAAQQLNQLTRNKTELRKVSENDAVYKYLWNNNDHKLTGITDDQGSGKIFYFVGKYKDKYIGFEGDFYNFGIKIKKVFFNQ</sequence>
<reference evidence="2 3" key="1">
    <citation type="submission" date="2024-03" db="EMBL/GenBank/DDBJ databases">
        <title>Inconsistent identification of Apilactobacillus kunkeei-related strains obtained by well-developed overall genome related indices.</title>
        <authorList>
            <person name="Maeno S."/>
            <person name="Endo A."/>
        </authorList>
    </citation>
    <scope>NUCLEOTIDE SEQUENCE [LARGE SCALE GENOMIC DNA]</scope>
    <source>
        <strain evidence="2 3">20H-10</strain>
    </source>
</reference>
<dbReference type="Proteomes" id="UP001438112">
    <property type="component" value="Unassembled WGS sequence"/>
</dbReference>
<organism evidence="2 3">
    <name type="scientific">Apilactobacillus apinorum</name>
    <dbReference type="NCBI Taxonomy" id="1218495"/>
    <lineage>
        <taxon>Bacteria</taxon>
        <taxon>Bacillati</taxon>
        <taxon>Bacillota</taxon>
        <taxon>Bacilli</taxon>
        <taxon>Lactobacillales</taxon>
        <taxon>Lactobacillaceae</taxon>
        <taxon>Apilactobacillus</taxon>
    </lineage>
</organism>
<evidence type="ECO:0000313" key="3">
    <source>
        <dbReference type="Proteomes" id="UP001438112"/>
    </source>
</evidence>
<keyword evidence="1" id="KW-1133">Transmembrane helix</keyword>
<accession>A0ABP9ZIC8</accession>